<dbReference type="PROSITE" id="PS51898">
    <property type="entry name" value="TYR_RECOMBINASE"/>
    <property type="match status" value="1"/>
</dbReference>
<evidence type="ECO:0000313" key="9">
    <source>
        <dbReference type="Proteomes" id="UP000287962"/>
    </source>
</evidence>
<gene>
    <name evidence="7" type="ORF">CSW25_03085</name>
    <name evidence="6" type="ORF">CSW33_10055</name>
</gene>
<dbReference type="InterPro" id="IPR013762">
    <property type="entry name" value="Integrase-like_cat_sf"/>
</dbReference>
<name>A0A430S6A3_THESC</name>
<keyword evidence="1 3" id="KW-0238">DNA-binding</keyword>
<keyword evidence="2" id="KW-0233">DNA recombination</keyword>
<dbReference type="InterPro" id="IPR011010">
    <property type="entry name" value="DNA_brk_join_enz"/>
</dbReference>
<organism evidence="6 8">
    <name type="scientific">Thermus scotoductus</name>
    <dbReference type="NCBI Taxonomy" id="37636"/>
    <lineage>
        <taxon>Bacteria</taxon>
        <taxon>Thermotogati</taxon>
        <taxon>Deinococcota</taxon>
        <taxon>Deinococci</taxon>
        <taxon>Thermales</taxon>
        <taxon>Thermaceae</taxon>
        <taxon>Thermus</taxon>
    </lineage>
</organism>
<accession>A0A430S6A3</accession>
<dbReference type="PROSITE" id="PS51900">
    <property type="entry name" value="CB"/>
    <property type="match status" value="1"/>
</dbReference>
<dbReference type="PANTHER" id="PTHR30349">
    <property type="entry name" value="PHAGE INTEGRASE-RELATED"/>
    <property type="match status" value="1"/>
</dbReference>
<evidence type="ECO:0000259" key="5">
    <source>
        <dbReference type="PROSITE" id="PS51900"/>
    </source>
</evidence>
<dbReference type="Pfam" id="PF00589">
    <property type="entry name" value="Phage_integrase"/>
    <property type="match status" value="1"/>
</dbReference>
<proteinExistence type="predicted"/>
<dbReference type="RefSeq" id="WP_018110676.1">
    <property type="nucleotide sequence ID" value="NZ_PELO01000299.1"/>
</dbReference>
<dbReference type="Gene3D" id="1.10.443.10">
    <property type="entry name" value="Intergrase catalytic core"/>
    <property type="match status" value="1"/>
</dbReference>
<dbReference type="Proteomes" id="UP000287962">
    <property type="component" value="Unassembled WGS sequence"/>
</dbReference>
<dbReference type="CDD" id="cd01189">
    <property type="entry name" value="INT_ICEBs1_C_like"/>
    <property type="match status" value="1"/>
</dbReference>
<evidence type="ECO:0000313" key="7">
    <source>
        <dbReference type="EMBL" id="RTI08929.1"/>
    </source>
</evidence>
<dbReference type="Proteomes" id="UP000286928">
    <property type="component" value="Unassembled WGS sequence"/>
</dbReference>
<feature type="domain" description="Core-binding (CB)" evidence="5">
    <location>
        <begin position="68"/>
        <end position="159"/>
    </location>
</feature>
<dbReference type="InterPro" id="IPR050090">
    <property type="entry name" value="Tyrosine_recombinase_XerCD"/>
</dbReference>
<sequence length="391" mass="44668">MARGKGGGSTYYDATKSKWVAELKWVDPATGKLLKAKRYANSRREAEKLLAELVDQKSKGLLAEPSKQSTREFALEYLKRLEREGLRPNSLRLAKEELMRAMPSLKDPFAHDPLGRMRLQEVRPAHIRGVLDRVMEQGYSARTVGKVLMRLKALFREALRLELVARNPAEAVSLRLSQGEKAARALEPHEVARLLEEAERSKSPDMALLLRLMLATGLRRGEALALQWRDIDFTRGELTVWRSWTKVEGKGTFSAPKTRHARRKVPLPRGLLLRLQERRQKLLERLTPEELWELFLFGGGKPYDPDAFNHYLRRLAEKAGLGRVRVHDLRHTWASLALSRGIPLEVVSERLGHANPNITLGIYRHLLEEERRGYVIDLEDLLKSSGNRPLA</sequence>
<feature type="domain" description="Tyr recombinase" evidence="4">
    <location>
        <begin position="181"/>
        <end position="376"/>
    </location>
</feature>
<evidence type="ECO:0000256" key="2">
    <source>
        <dbReference type="ARBA" id="ARBA00023172"/>
    </source>
</evidence>
<dbReference type="EMBL" id="PEMD01000294">
    <property type="protein sequence ID" value="RTH30491.1"/>
    <property type="molecule type" value="Genomic_DNA"/>
</dbReference>
<keyword evidence="9" id="KW-1185">Reference proteome</keyword>
<evidence type="ECO:0000256" key="1">
    <source>
        <dbReference type="ARBA" id="ARBA00023125"/>
    </source>
</evidence>
<dbReference type="InterPro" id="IPR002104">
    <property type="entry name" value="Integrase_catalytic"/>
</dbReference>
<dbReference type="GO" id="GO:0015074">
    <property type="term" value="P:DNA integration"/>
    <property type="evidence" value="ECO:0007669"/>
    <property type="project" value="InterPro"/>
</dbReference>
<dbReference type="GO" id="GO:0006310">
    <property type="term" value="P:DNA recombination"/>
    <property type="evidence" value="ECO:0007669"/>
    <property type="project" value="UniProtKB-KW"/>
</dbReference>
<dbReference type="EMBL" id="PEML01000064">
    <property type="protein sequence ID" value="RTI08929.1"/>
    <property type="molecule type" value="Genomic_DNA"/>
</dbReference>
<dbReference type="SUPFAM" id="SSF56349">
    <property type="entry name" value="DNA breaking-rejoining enzymes"/>
    <property type="match status" value="1"/>
</dbReference>
<evidence type="ECO:0000256" key="3">
    <source>
        <dbReference type="PROSITE-ProRule" id="PRU01248"/>
    </source>
</evidence>
<dbReference type="GO" id="GO:0003677">
    <property type="term" value="F:DNA binding"/>
    <property type="evidence" value="ECO:0007669"/>
    <property type="project" value="UniProtKB-UniRule"/>
</dbReference>
<evidence type="ECO:0000313" key="8">
    <source>
        <dbReference type="Proteomes" id="UP000286928"/>
    </source>
</evidence>
<dbReference type="Gene3D" id="1.10.150.130">
    <property type="match status" value="1"/>
</dbReference>
<reference evidence="8 9" key="2">
    <citation type="journal article" date="2019" name="Extremophiles">
        <title>Biogeography of thermophiles and predominance of Thermus scotoductus in domestic water heaters.</title>
        <authorList>
            <person name="Wilpiszeski R.L."/>
            <person name="Zhang Z."/>
            <person name="House C.H."/>
        </authorList>
    </citation>
    <scope>NUCLEOTIDE SEQUENCE [LARGE SCALE GENOMIC DNA]</scope>
    <source>
        <strain evidence="7 9">12_S12</strain>
        <strain evidence="6 8">20_S20</strain>
    </source>
</reference>
<dbReference type="InterPro" id="IPR010998">
    <property type="entry name" value="Integrase_recombinase_N"/>
</dbReference>
<evidence type="ECO:0000313" key="6">
    <source>
        <dbReference type="EMBL" id="RTH30491.1"/>
    </source>
</evidence>
<protein>
    <submittedName>
        <fullName evidence="6">Site-specific integrase</fullName>
    </submittedName>
</protein>
<evidence type="ECO:0000259" key="4">
    <source>
        <dbReference type="PROSITE" id="PS51898"/>
    </source>
</evidence>
<comment type="caution">
    <text evidence="6">The sequence shown here is derived from an EMBL/GenBank/DDBJ whole genome shotgun (WGS) entry which is preliminary data.</text>
</comment>
<dbReference type="AlphaFoldDB" id="A0A430S6A3"/>
<reference evidence="7" key="1">
    <citation type="submission" date="2017-10" db="EMBL/GenBank/DDBJ databases">
        <authorList>
            <person name="Wilpiszeski R.L."/>
            <person name="Zhidan Z."/>
            <person name="House C.H."/>
        </authorList>
    </citation>
    <scope>NUCLEOTIDE SEQUENCE</scope>
    <source>
        <strain evidence="7">12_S12</strain>
    </source>
</reference>
<dbReference type="InterPro" id="IPR044068">
    <property type="entry name" value="CB"/>
</dbReference>